<keyword evidence="3" id="KW-1185">Reference proteome</keyword>
<organism evidence="2 3">
    <name type="scientific">Vitis vinifera</name>
    <name type="common">Grape</name>
    <dbReference type="NCBI Taxonomy" id="29760"/>
    <lineage>
        <taxon>Eukaryota</taxon>
        <taxon>Viridiplantae</taxon>
        <taxon>Streptophyta</taxon>
        <taxon>Embryophyta</taxon>
        <taxon>Tracheophyta</taxon>
        <taxon>Spermatophyta</taxon>
        <taxon>Magnoliopsida</taxon>
        <taxon>eudicotyledons</taxon>
        <taxon>Gunneridae</taxon>
        <taxon>Pentapetalae</taxon>
        <taxon>rosids</taxon>
        <taxon>Vitales</taxon>
        <taxon>Vitaceae</taxon>
        <taxon>Viteae</taxon>
        <taxon>Vitis</taxon>
    </lineage>
</organism>
<dbReference type="PaxDb" id="29760-VIT_05s0051g00790.t01"/>
<protein>
    <submittedName>
        <fullName evidence="2">Uncharacterized protein</fullName>
    </submittedName>
</protein>
<gene>
    <name evidence="2" type="ordered locus">VIT_05s0051g00790</name>
</gene>
<proteinExistence type="predicted"/>
<evidence type="ECO:0000256" key="1">
    <source>
        <dbReference type="SAM" id="Phobius"/>
    </source>
</evidence>
<dbReference type="InParanoid" id="D7TS88"/>
<dbReference type="AlphaFoldDB" id="D7TS88"/>
<keyword evidence="1" id="KW-1133">Transmembrane helix</keyword>
<dbReference type="Proteomes" id="UP000009183">
    <property type="component" value="Chromosome 5"/>
</dbReference>
<dbReference type="HOGENOM" id="CLU_2854253_0_0_1"/>
<evidence type="ECO:0000313" key="3">
    <source>
        <dbReference type="Proteomes" id="UP000009183"/>
    </source>
</evidence>
<accession>D7TS88</accession>
<keyword evidence="1" id="KW-0812">Transmembrane</keyword>
<sequence length="65" mass="7224">MNSINFPEDKRELMIIGIVIELVYGYLHGGFFLFTFTRISINDCPNDGGVVICCSTCDVSQMGDN</sequence>
<name>D7TS88_VITVI</name>
<reference evidence="3" key="1">
    <citation type="journal article" date="2007" name="Nature">
        <title>The grapevine genome sequence suggests ancestral hexaploidization in major angiosperm phyla.</title>
        <authorList>
            <consortium name="The French-Italian Public Consortium for Grapevine Genome Characterization."/>
            <person name="Jaillon O."/>
            <person name="Aury J.-M."/>
            <person name="Noel B."/>
            <person name="Policriti A."/>
            <person name="Clepet C."/>
            <person name="Casagrande A."/>
            <person name="Choisne N."/>
            <person name="Aubourg S."/>
            <person name="Vitulo N."/>
            <person name="Jubin C."/>
            <person name="Vezzi A."/>
            <person name="Legeai F."/>
            <person name="Hugueney P."/>
            <person name="Dasilva C."/>
            <person name="Horner D."/>
            <person name="Mica E."/>
            <person name="Jublot D."/>
            <person name="Poulain J."/>
            <person name="Bruyere C."/>
            <person name="Billault A."/>
            <person name="Segurens B."/>
            <person name="Gouyvenoux M."/>
            <person name="Ugarte E."/>
            <person name="Cattonaro F."/>
            <person name="Anthouard V."/>
            <person name="Vico V."/>
            <person name="Del Fabbro C."/>
            <person name="Alaux M."/>
            <person name="Di Gaspero G."/>
            <person name="Dumas V."/>
            <person name="Felice N."/>
            <person name="Paillard S."/>
            <person name="Juman I."/>
            <person name="Moroldo M."/>
            <person name="Scalabrin S."/>
            <person name="Canaguier A."/>
            <person name="Le Clainche I."/>
            <person name="Malacrida G."/>
            <person name="Durand E."/>
            <person name="Pesole G."/>
            <person name="Laucou V."/>
            <person name="Chatelet P."/>
            <person name="Merdinoglu D."/>
            <person name="Delledonne M."/>
            <person name="Pezzotti M."/>
            <person name="Lecharny A."/>
            <person name="Scarpelli C."/>
            <person name="Artiguenave F."/>
            <person name="Pe M.E."/>
            <person name="Valle G."/>
            <person name="Morgante M."/>
            <person name="Caboche M."/>
            <person name="Adam-Blondon A.-F."/>
            <person name="Weissenbach J."/>
            <person name="Quetier F."/>
            <person name="Wincker P."/>
        </authorList>
    </citation>
    <scope>NUCLEOTIDE SEQUENCE [LARGE SCALE GENOMIC DNA]</scope>
    <source>
        <strain evidence="3">cv. Pinot noir / PN40024</strain>
    </source>
</reference>
<dbReference type="EMBL" id="FN596241">
    <property type="protein sequence ID" value="CBI33360.3"/>
    <property type="molecule type" value="Genomic_DNA"/>
</dbReference>
<feature type="transmembrane region" description="Helical" evidence="1">
    <location>
        <begin position="12"/>
        <end position="36"/>
    </location>
</feature>
<keyword evidence="1" id="KW-0472">Membrane</keyword>
<evidence type="ECO:0000313" key="2">
    <source>
        <dbReference type="EMBL" id="CBI33360.3"/>
    </source>
</evidence>